<feature type="chain" id="PRO_5001496271" description="Lipoprotein" evidence="1">
    <location>
        <begin position="30"/>
        <end position="223"/>
    </location>
</feature>
<accession>A0A017T2I5</accession>
<organism evidence="2 3">
    <name type="scientific">Chondromyces apiculatus DSM 436</name>
    <dbReference type="NCBI Taxonomy" id="1192034"/>
    <lineage>
        <taxon>Bacteria</taxon>
        <taxon>Pseudomonadati</taxon>
        <taxon>Myxococcota</taxon>
        <taxon>Polyangia</taxon>
        <taxon>Polyangiales</taxon>
        <taxon>Polyangiaceae</taxon>
        <taxon>Chondromyces</taxon>
    </lineage>
</organism>
<gene>
    <name evidence="2" type="ORF">CAP_5555</name>
</gene>
<protein>
    <recommendedName>
        <fullName evidence="4">Lipoprotein</fullName>
    </recommendedName>
</protein>
<keyword evidence="1" id="KW-0732">Signal</keyword>
<dbReference type="RefSeq" id="WP_052375979.1">
    <property type="nucleotide sequence ID" value="NZ_ASRX01000046.1"/>
</dbReference>
<dbReference type="PROSITE" id="PS51257">
    <property type="entry name" value="PROKAR_LIPOPROTEIN"/>
    <property type="match status" value="1"/>
</dbReference>
<evidence type="ECO:0000313" key="2">
    <source>
        <dbReference type="EMBL" id="EYF03448.1"/>
    </source>
</evidence>
<comment type="caution">
    <text evidence="2">The sequence shown here is derived from an EMBL/GenBank/DDBJ whole genome shotgun (WGS) entry which is preliminary data.</text>
</comment>
<proteinExistence type="predicted"/>
<sequence>MMKLPGTSMPMRCAARLLCAVPVALTVAAATGCGGAPTAPKQDEVFYLHGAGIIDRNFSYETYFPPLDRALTERTPRMVGVGVLDGDVRLSRPIDWYVRSADYSPQSRFISYQSPRQFLFSIFERIDDPQDPWPDLLRRYEKDLTTQGAQIISGRTPISTANAQGRSYFVRTKVAAKPPYEAFAHEILVRSHHRILLVQVVHQQNIDASVDEMMSALGSMIVY</sequence>
<keyword evidence="3" id="KW-1185">Reference proteome</keyword>
<dbReference type="Proteomes" id="UP000019678">
    <property type="component" value="Unassembled WGS sequence"/>
</dbReference>
<evidence type="ECO:0000313" key="3">
    <source>
        <dbReference type="Proteomes" id="UP000019678"/>
    </source>
</evidence>
<reference evidence="2 3" key="1">
    <citation type="submission" date="2013-05" db="EMBL/GenBank/DDBJ databases">
        <title>Genome assembly of Chondromyces apiculatus DSM 436.</title>
        <authorList>
            <person name="Sharma G."/>
            <person name="Khatri I."/>
            <person name="Kaur C."/>
            <person name="Mayilraj S."/>
            <person name="Subramanian S."/>
        </authorList>
    </citation>
    <scope>NUCLEOTIDE SEQUENCE [LARGE SCALE GENOMIC DNA]</scope>
    <source>
        <strain evidence="2 3">DSM 436</strain>
    </source>
</reference>
<dbReference type="OrthoDB" id="5506245at2"/>
<evidence type="ECO:0000256" key="1">
    <source>
        <dbReference type="SAM" id="SignalP"/>
    </source>
</evidence>
<dbReference type="AlphaFoldDB" id="A0A017T2I5"/>
<evidence type="ECO:0008006" key="4">
    <source>
        <dbReference type="Google" id="ProtNLM"/>
    </source>
</evidence>
<feature type="signal peptide" evidence="1">
    <location>
        <begin position="1"/>
        <end position="29"/>
    </location>
</feature>
<name>A0A017T2I5_9BACT</name>
<dbReference type="EMBL" id="ASRX01000046">
    <property type="protein sequence ID" value="EYF03448.1"/>
    <property type="molecule type" value="Genomic_DNA"/>
</dbReference>